<dbReference type="GO" id="GO:0022857">
    <property type="term" value="F:transmembrane transporter activity"/>
    <property type="evidence" value="ECO:0007669"/>
    <property type="project" value="InterPro"/>
</dbReference>
<dbReference type="STRING" id="1364.LP2241_20211"/>
<keyword evidence="2" id="KW-1003">Cell membrane</keyword>
<evidence type="ECO:0000256" key="2">
    <source>
        <dbReference type="ARBA" id="ARBA00022475"/>
    </source>
</evidence>
<feature type="transmembrane region" description="Helical" evidence="6">
    <location>
        <begin position="106"/>
        <end position="127"/>
    </location>
</feature>
<keyword evidence="3 6" id="KW-0812">Transmembrane</keyword>
<dbReference type="CDD" id="cd06580">
    <property type="entry name" value="TM_PBP1_transp_TpRbsC_like"/>
    <property type="match status" value="1"/>
</dbReference>
<dbReference type="KEGG" id="lpk:LACPI_0561"/>
<accession>A0A0D6DVJ9</accession>
<protein>
    <submittedName>
        <fullName evidence="7">Nucleoside ABC transporter, permease protein RnsC</fullName>
    </submittedName>
</protein>
<name>A0A0D6DVJ9_9LACT</name>
<organism evidence="7 8">
    <name type="scientific">Pseudolactococcus piscium MKFS47</name>
    <dbReference type="NCBI Taxonomy" id="297352"/>
    <lineage>
        <taxon>Bacteria</taxon>
        <taxon>Bacillati</taxon>
        <taxon>Bacillota</taxon>
        <taxon>Bacilli</taxon>
        <taxon>Lactobacillales</taxon>
        <taxon>Streptococcaceae</taxon>
        <taxon>Pseudolactococcus</taxon>
    </lineage>
</organism>
<keyword evidence="5 6" id="KW-0472">Membrane</keyword>
<dbReference type="Pfam" id="PF02653">
    <property type="entry name" value="BPD_transp_2"/>
    <property type="match status" value="1"/>
</dbReference>
<dbReference type="HOGENOM" id="CLU_040769_0_1_9"/>
<proteinExistence type="predicted"/>
<feature type="transmembrane region" description="Helical" evidence="6">
    <location>
        <begin position="328"/>
        <end position="346"/>
    </location>
</feature>
<sequence length="365" mass="38914">MKNFNLKKTLVPLIAILFGFILGALIMLGFGYNPLWGYEDLLTAAFGTTKAIGEIFRSMGPLILTALSFAVASRAGLFNIGMSGQALAGWLAASWFALTNPDLPRVLMIPAVIIIGMLAGAIVAMIPGVLKALYGTSEVIVTIMMNYIILFATTHIVHNVWDKIKVGGKGIMQSKDSTISVSKNATFRTDFFTNLTDHSRMNIGIIIAIIALIVIAMLFSRTTLGFEIRAVGLNPNASEYAGISAKRTIITSMVIAGALAGLGGVAEGLGTFQNFFVQSSNLQIGFDGMAVALLGQSSSIGIFFAAFLFSTLKVGAPGMTNTGIPSEIISVVIATIIFFVGIKFVIDKFLPEFQFKKKTVKGDKS</sequence>
<evidence type="ECO:0000313" key="8">
    <source>
        <dbReference type="Proteomes" id="UP000033166"/>
    </source>
</evidence>
<feature type="transmembrane region" description="Helical" evidence="6">
    <location>
        <begin position="12"/>
        <end position="32"/>
    </location>
</feature>
<dbReference type="AlphaFoldDB" id="A0A0D6DVJ9"/>
<dbReference type="InterPro" id="IPR001851">
    <property type="entry name" value="ABC_transp_permease"/>
</dbReference>
<evidence type="ECO:0000256" key="5">
    <source>
        <dbReference type="ARBA" id="ARBA00023136"/>
    </source>
</evidence>
<dbReference type="PANTHER" id="PTHR47089:SF1">
    <property type="entry name" value="GUANOSINE ABC TRANSPORTER PERMEASE PROTEIN NUPP"/>
    <property type="match status" value="1"/>
</dbReference>
<feature type="transmembrane region" description="Helical" evidence="6">
    <location>
        <begin position="201"/>
        <end position="219"/>
    </location>
</feature>
<dbReference type="EMBL" id="LN774769">
    <property type="protein sequence ID" value="CEN27761.1"/>
    <property type="molecule type" value="Genomic_DNA"/>
</dbReference>
<dbReference type="PANTHER" id="PTHR47089">
    <property type="entry name" value="ABC TRANSPORTER, PERMEASE PROTEIN"/>
    <property type="match status" value="1"/>
</dbReference>
<evidence type="ECO:0000313" key="7">
    <source>
        <dbReference type="EMBL" id="CEN27761.1"/>
    </source>
</evidence>
<dbReference type="Proteomes" id="UP000033166">
    <property type="component" value="Chromosome I"/>
</dbReference>
<evidence type="ECO:0000256" key="1">
    <source>
        <dbReference type="ARBA" id="ARBA00004651"/>
    </source>
</evidence>
<gene>
    <name evidence="7" type="primary">rnsC</name>
    <name evidence="7" type="ORF">LACPI_0561</name>
</gene>
<evidence type="ECO:0000256" key="3">
    <source>
        <dbReference type="ARBA" id="ARBA00022692"/>
    </source>
</evidence>
<feature type="transmembrane region" description="Helical" evidence="6">
    <location>
        <begin position="139"/>
        <end position="161"/>
    </location>
</feature>
<keyword evidence="4 6" id="KW-1133">Transmembrane helix</keyword>
<evidence type="ECO:0000256" key="6">
    <source>
        <dbReference type="SAM" id="Phobius"/>
    </source>
</evidence>
<dbReference type="RefSeq" id="WP_047914999.1">
    <property type="nucleotide sequence ID" value="NZ_LN774769.1"/>
</dbReference>
<evidence type="ECO:0000256" key="4">
    <source>
        <dbReference type="ARBA" id="ARBA00022989"/>
    </source>
</evidence>
<comment type="subcellular location">
    <subcellularLocation>
        <location evidence="1">Cell membrane</location>
        <topology evidence="1">Multi-pass membrane protein</topology>
    </subcellularLocation>
</comment>
<reference evidence="8" key="1">
    <citation type="submission" date="2015-01" db="EMBL/GenBank/DDBJ databases">
        <authorList>
            <person name="Andreevskaya M."/>
        </authorList>
    </citation>
    <scope>NUCLEOTIDE SEQUENCE [LARGE SCALE GENOMIC DNA]</scope>
    <source>
        <strain evidence="8">MKFS47</strain>
    </source>
</reference>
<feature type="transmembrane region" description="Helical" evidence="6">
    <location>
        <begin position="249"/>
        <end position="272"/>
    </location>
</feature>
<dbReference type="GO" id="GO:0005886">
    <property type="term" value="C:plasma membrane"/>
    <property type="evidence" value="ECO:0007669"/>
    <property type="project" value="UniProtKB-SubCell"/>
</dbReference>
<dbReference type="GeneID" id="71636532"/>
<feature type="transmembrane region" description="Helical" evidence="6">
    <location>
        <begin position="284"/>
        <end position="308"/>
    </location>
</feature>